<dbReference type="Proteomes" id="UP000789508">
    <property type="component" value="Unassembled WGS sequence"/>
</dbReference>
<evidence type="ECO:0000313" key="2">
    <source>
        <dbReference type="Proteomes" id="UP000789508"/>
    </source>
</evidence>
<proteinExistence type="predicted"/>
<dbReference type="AlphaFoldDB" id="A0A9N9NAL4"/>
<dbReference type="EMBL" id="CAJVPS010024453">
    <property type="protein sequence ID" value="CAG8716397.1"/>
    <property type="molecule type" value="Genomic_DNA"/>
</dbReference>
<sequence>NYNMNISLPIKDLDSVAAVGKDFENVIALWKSFDLTIINGRMNVDLNFKREK</sequence>
<comment type="caution">
    <text evidence="1">The sequence shown here is derived from an EMBL/GenBank/DDBJ whole genome shotgun (WGS) entry which is preliminary data.</text>
</comment>
<reference evidence="1" key="1">
    <citation type="submission" date="2021-06" db="EMBL/GenBank/DDBJ databases">
        <authorList>
            <person name="Kallberg Y."/>
            <person name="Tangrot J."/>
            <person name="Rosling A."/>
        </authorList>
    </citation>
    <scope>NUCLEOTIDE SEQUENCE</scope>
    <source>
        <strain evidence="1">FL130A</strain>
    </source>
</reference>
<protein>
    <submittedName>
        <fullName evidence="1">12382_t:CDS:1</fullName>
    </submittedName>
</protein>
<evidence type="ECO:0000313" key="1">
    <source>
        <dbReference type="EMBL" id="CAG8716397.1"/>
    </source>
</evidence>
<accession>A0A9N9NAL4</accession>
<gene>
    <name evidence="1" type="ORF">ALEPTO_LOCUS12092</name>
</gene>
<organism evidence="1 2">
    <name type="scientific">Ambispora leptoticha</name>
    <dbReference type="NCBI Taxonomy" id="144679"/>
    <lineage>
        <taxon>Eukaryota</taxon>
        <taxon>Fungi</taxon>
        <taxon>Fungi incertae sedis</taxon>
        <taxon>Mucoromycota</taxon>
        <taxon>Glomeromycotina</taxon>
        <taxon>Glomeromycetes</taxon>
        <taxon>Archaeosporales</taxon>
        <taxon>Ambisporaceae</taxon>
        <taxon>Ambispora</taxon>
    </lineage>
</organism>
<keyword evidence="2" id="KW-1185">Reference proteome</keyword>
<name>A0A9N9NAL4_9GLOM</name>
<dbReference type="OrthoDB" id="5566853at2759"/>
<feature type="non-terminal residue" evidence="1">
    <location>
        <position position="1"/>
    </location>
</feature>